<organism evidence="2 3">
    <name type="scientific">Haloferula rosea</name>
    <dbReference type="NCBI Taxonomy" id="490093"/>
    <lineage>
        <taxon>Bacteria</taxon>
        <taxon>Pseudomonadati</taxon>
        <taxon>Verrucomicrobiota</taxon>
        <taxon>Verrucomicrobiia</taxon>
        <taxon>Verrucomicrobiales</taxon>
        <taxon>Verrucomicrobiaceae</taxon>
        <taxon>Haloferula</taxon>
    </lineage>
</organism>
<dbReference type="EMBL" id="JAENII010000009">
    <property type="protein sequence ID" value="MBK1827838.1"/>
    <property type="molecule type" value="Genomic_DNA"/>
</dbReference>
<dbReference type="Proteomes" id="UP000658278">
    <property type="component" value="Unassembled WGS sequence"/>
</dbReference>
<comment type="caution">
    <text evidence="2">The sequence shown here is derived from an EMBL/GenBank/DDBJ whole genome shotgun (WGS) entry which is preliminary data.</text>
</comment>
<evidence type="ECO:0000313" key="3">
    <source>
        <dbReference type="Proteomes" id="UP000658278"/>
    </source>
</evidence>
<evidence type="ECO:0000259" key="1">
    <source>
        <dbReference type="Pfam" id="PF11984"/>
    </source>
</evidence>
<sequence>MKRLLLLGLLLGGTMSLIFVLPEFRQTDSALKMSIPTYMGSWQTESYPPSKAELDTLAADTEFSKAKCGLRRVEEMSYITGAAPIDIADLSIVLSGHDLANSIHRPERCMQAQGHRDLVTQPSEITLDDGRTVPLMRIISKRDQRIRTSDGEKVITVDYLTYYFFIGHDRVTASHLQRTLMDITDRVAKGEAQRWAYISTTMAFVPSDERGLGDPPDQAMADKKIRQLLKELASNNVNWGRISS</sequence>
<keyword evidence="3" id="KW-1185">Reference proteome</keyword>
<reference evidence="2" key="1">
    <citation type="submission" date="2021-01" db="EMBL/GenBank/DDBJ databases">
        <title>Modified the classification status of verrucomicrobia.</title>
        <authorList>
            <person name="Feng X."/>
        </authorList>
    </citation>
    <scope>NUCLEOTIDE SEQUENCE</scope>
    <source>
        <strain evidence="2">KCTC 22201</strain>
    </source>
</reference>
<dbReference type="AlphaFoldDB" id="A0A934VBX3"/>
<dbReference type="InterPro" id="IPR014263">
    <property type="entry name" value="Methanolan_biosynth_EpsI"/>
</dbReference>
<accession>A0A934VBX3</accession>
<dbReference type="Pfam" id="PF11984">
    <property type="entry name" value="DUF3485"/>
    <property type="match status" value="1"/>
</dbReference>
<evidence type="ECO:0000313" key="2">
    <source>
        <dbReference type="EMBL" id="MBK1827838.1"/>
    </source>
</evidence>
<protein>
    <submittedName>
        <fullName evidence="2">Exosortase-associated EpsI family protein</fullName>
    </submittedName>
</protein>
<dbReference type="RefSeq" id="WP_200280025.1">
    <property type="nucleotide sequence ID" value="NZ_JAENII010000009.1"/>
</dbReference>
<proteinExistence type="predicted"/>
<gene>
    <name evidence="2" type="ORF">JIN81_12475</name>
</gene>
<name>A0A934VBX3_9BACT</name>
<feature type="domain" description="Methanolan biosynthesis EpsI" evidence="1">
    <location>
        <begin position="7"/>
        <end position="194"/>
    </location>
</feature>